<dbReference type="EMBL" id="CP053985">
    <property type="protein sequence ID" value="QKH38318.1"/>
    <property type="molecule type" value="Genomic_DNA"/>
</dbReference>
<sequence length="84" mass="9405">MAKLTGAHKRYIIQALACWDTPKSGRRDCQGRIWAGPRMLVAQYDPTKVAGQKLAKKWADLFETTRRKGCQTTIPQFLGGEIAV</sequence>
<dbReference type="Proteomes" id="UP000500970">
    <property type="component" value="Chromosome"/>
</dbReference>
<dbReference type="RefSeq" id="WP_173147536.1">
    <property type="nucleotide sequence ID" value="NZ_CP053985.1"/>
</dbReference>
<gene>
    <name evidence="1" type="ORF">FOC84_26625</name>
</gene>
<accession>A0A7D4I387</accession>
<organism evidence="1 2">
    <name type="scientific">Achromobacter pestifer</name>
    <dbReference type="NCBI Taxonomy" id="1353889"/>
    <lineage>
        <taxon>Bacteria</taxon>
        <taxon>Pseudomonadati</taxon>
        <taxon>Pseudomonadota</taxon>
        <taxon>Betaproteobacteria</taxon>
        <taxon>Burkholderiales</taxon>
        <taxon>Alcaligenaceae</taxon>
        <taxon>Achromobacter</taxon>
    </lineage>
</organism>
<evidence type="ECO:0000313" key="2">
    <source>
        <dbReference type="Proteomes" id="UP000500970"/>
    </source>
</evidence>
<reference evidence="1 2" key="1">
    <citation type="submission" date="2020-05" db="EMBL/GenBank/DDBJ databases">
        <title>FDA dAtabase for Regulatory Grade micrObial Sequences (FDA-ARGOS): Supporting development and validation of Infectious Disease Dx tests.</title>
        <authorList>
            <person name="Sproer C."/>
            <person name="Gronow S."/>
            <person name="Severitt S."/>
            <person name="Schroder I."/>
            <person name="Tallon L."/>
            <person name="Sadzewicz L."/>
            <person name="Zhao X."/>
            <person name="Vavikolanu K."/>
            <person name="Mehta A."/>
            <person name="Aluvathingal J."/>
            <person name="Nadendla S."/>
            <person name="Myers T."/>
            <person name="Yan Y."/>
            <person name="Sichtig H."/>
        </authorList>
    </citation>
    <scope>NUCLEOTIDE SEQUENCE [LARGE SCALE GENOMIC DNA]</scope>
    <source>
        <strain evidence="1 2">FDAARGOS_790</strain>
    </source>
</reference>
<dbReference type="AlphaFoldDB" id="A0A7D4I387"/>
<keyword evidence="2" id="KW-1185">Reference proteome</keyword>
<dbReference type="InterPro" id="IPR018738">
    <property type="entry name" value="DUF2280"/>
</dbReference>
<proteinExistence type="predicted"/>
<protein>
    <submittedName>
        <fullName evidence="1">DUF2280 domain-containing protein</fullName>
    </submittedName>
</protein>
<name>A0A7D4I387_9BURK</name>
<dbReference type="KEGG" id="apes:FOC84_26625"/>
<dbReference type="Pfam" id="PF10045">
    <property type="entry name" value="DUF2280"/>
    <property type="match status" value="1"/>
</dbReference>
<evidence type="ECO:0000313" key="1">
    <source>
        <dbReference type="EMBL" id="QKH38318.1"/>
    </source>
</evidence>